<dbReference type="PANTHER" id="PTHR13914:SF30">
    <property type="entry name" value="PROLINE DEHYDROGENASE"/>
    <property type="match status" value="1"/>
</dbReference>
<dbReference type="InterPro" id="IPR002872">
    <property type="entry name" value="Proline_DH_dom"/>
</dbReference>
<comment type="cofactor">
    <cofactor evidence="5">
        <name>FAD</name>
        <dbReference type="ChEBI" id="CHEBI:57692"/>
    </cofactor>
</comment>
<organism evidence="9 10">
    <name type="scientific">Botryosphaeria dothidea</name>
    <dbReference type="NCBI Taxonomy" id="55169"/>
    <lineage>
        <taxon>Eukaryota</taxon>
        <taxon>Fungi</taxon>
        <taxon>Dikarya</taxon>
        <taxon>Ascomycota</taxon>
        <taxon>Pezizomycotina</taxon>
        <taxon>Dothideomycetes</taxon>
        <taxon>Dothideomycetes incertae sedis</taxon>
        <taxon>Botryosphaeriales</taxon>
        <taxon>Botryosphaeriaceae</taxon>
        <taxon>Botryosphaeria</taxon>
    </lineage>
</organism>
<dbReference type="Pfam" id="PF01619">
    <property type="entry name" value="Pro_dh"/>
    <property type="match status" value="1"/>
</dbReference>
<dbReference type="GO" id="GO:0071949">
    <property type="term" value="F:FAD binding"/>
    <property type="evidence" value="ECO:0007669"/>
    <property type="project" value="TreeGrafter"/>
</dbReference>
<accession>A0A8H4J6N5</accession>
<dbReference type="Proteomes" id="UP000572817">
    <property type="component" value="Unassembled WGS sequence"/>
</dbReference>
<dbReference type="GO" id="GO:0010133">
    <property type="term" value="P:L-proline catabolic process to L-glutamate"/>
    <property type="evidence" value="ECO:0007669"/>
    <property type="project" value="TreeGrafter"/>
</dbReference>
<comment type="catalytic activity">
    <reaction evidence="5">
        <text>L-proline + a quinone = (S)-1-pyrroline-5-carboxylate + a quinol + H(+)</text>
        <dbReference type="Rhea" id="RHEA:23784"/>
        <dbReference type="ChEBI" id="CHEBI:15378"/>
        <dbReference type="ChEBI" id="CHEBI:17388"/>
        <dbReference type="ChEBI" id="CHEBI:24646"/>
        <dbReference type="ChEBI" id="CHEBI:60039"/>
        <dbReference type="ChEBI" id="CHEBI:132124"/>
        <dbReference type="EC" id="1.5.5.2"/>
    </reaction>
</comment>
<evidence type="ECO:0000256" key="2">
    <source>
        <dbReference type="ARBA" id="ARBA00012695"/>
    </source>
</evidence>
<feature type="domain" description="Proline dehydrogenase" evidence="7">
    <location>
        <begin position="148"/>
        <end position="370"/>
    </location>
</feature>
<comment type="function">
    <text evidence="5">Converts proline to delta-1-pyrroline-5-carboxylate.</text>
</comment>
<evidence type="ECO:0000256" key="6">
    <source>
        <dbReference type="SAM" id="MobiDB-lite"/>
    </source>
</evidence>
<gene>
    <name evidence="9" type="ORF">GTA08_BOTSDO11859</name>
</gene>
<dbReference type="PANTHER" id="PTHR13914">
    <property type="entry name" value="PROLINE OXIDASE"/>
    <property type="match status" value="1"/>
</dbReference>
<evidence type="ECO:0000259" key="7">
    <source>
        <dbReference type="Pfam" id="PF01619"/>
    </source>
</evidence>
<dbReference type="InterPro" id="IPR015659">
    <property type="entry name" value="Proline_oxidase"/>
</dbReference>
<dbReference type="EC" id="1.5.5.2" evidence="2 5"/>
<keyword evidence="3 5" id="KW-0560">Oxidoreductase</keyword>
<protein>
    <recommendedName>
        <fullName evidence="2 5">Proline dehydrogenase</fullName>
        <ecNumber evidence="2 5">1.5.5.2</ecNumber>
    </recommendedName>
</protein>
<dbReference type="GO" id="GO:0005739">
    <property type="term" value="C:mitochondrion"/>
    <property type="evidence" value="ECO:0007669"/>
    <property type="project" value="TreeGrafter"/>
</dbReference>
<evidence type="ECO:0000256" key="4">
    <source>
        <dbReference type="ARBA" id="ARBA00023062"/>
    </source>
</evidence>
<evidence type="ECO:0000313" key="10">
    <source>
        <dbReference type="Proteomes" id="UP000572817"/>
    </source>
</evidence>
<feature type="compositionally biased region" description="Pro residues" evidence="6">
    <location>
        <begin position="14"/>
        <end position="26"/>
    </location>
</feature>
<dbReference type="GO" id="GO:0004657">
    <property type="term" value="F:proline dehydrogenase activity"/>
    <property type="evidence" value="ECO:0007669"/>
    <property type="project" value="UniProtKB-EC"/>
</dbReference>
<sequence length="662" mass="73691">MLSSKPKAATLAVPPLPETPHTPVPVPSSSARESPLAVLPLTNVIRTYLITRVSSSPLLWALCFKGLQLLAEPKTALLDPDKNRALNWVLKKTFYSQFCAGENGSEVASTLKSVRSIGYHGVILEYALEVLLDGIEKGPVPGADSAETKREIEIWRKGMLQTVEMAGSGEFAALKWSGLGRLSLQLLKQNQPPTPLMDSVIREVCDAAAAKNVALLPGAEEEITNAGIDTWTLDLERQYNRIESGQTIMYNTYQVYLKSTPEKLAHHLADAQKHGYTLGVKLVRGAYLASEPPSQVCSSKAETDRPAPGVDGGNFPQVSLVLATHNAESVRRAQAIRNEQVAAGEPRIKLAYAQLMGMADEVGCQLVQAGKLATTEQESRDAYGPLWRKVDVHKAYKCLCWGTAEHLNNMTKETYWDDNRGLMLDAHETTWKDVQQQWPLRLLHIPTMTSIERSGNDTHGSDKKPKYCILTYTWGRSRASPGSPALPVSGTSWDIPSVKQSTFSVKDFQNVINTVGREFNYIWIDVACIDQKNEPVKMFEIGRQVGIFKGALKVYAWLHSLKKSDLQTIADTIYAFQDDVRSTFESRWITYKVRSIAPKGVSSVADVPGVFRKLFRDPWFTSLWTLQDSVLRRDAIFFARDGSTIPYSHFQDGEKLFYLPKK</sequence>
<evidence type="ECO:0000313" key="9">
    <source>
        <dbReference type="EMBL" id="KAF4312742.1"/>
    </source>
</evidence>
<keyword evidence="5" id="KW-0274">FAD</keyword>
<comment type="caution">
    <text evidence="9">The sequence shown here is derived from an EMBL/GenBank/DDBJ whole genome shotgun (WGS) entry which is preliminary data.</text>
</comment>
<keyword evidence="4 5" id="KW-0642">Proline metabolism</keyword>
<proteinExistence type="inferred from homology"/>
<evidence type="ECO:0000256" key="1">
    <source>
        <dbReference type="ARBA" id="ARBA00005869"/>
    </source>
</evidence>
<keyword evidence="5" id="KW-0285">Flavoprotein</keyword>
<reference evidence="9" key="1">
    <citation type="submission" date="2020-04" db="EMBL/GenBank/DDBJ databases">
        <title>Genome Assembly and Annotation of Botryosphaeria dothidea sdau 11-99, a Latent Pathogen of Apple Fruit Ring Rot in China.</title>
        <authorList>
            <person name="Yu C."/>
            <person name="Diao Y."/>
            <person name="Lu Q."/>
            <person name="Zhao J."/>
            <person name="Cui S."/>
            <person name="Peng C."/>
            <person name="He B."/>
            <person name="Liu H."/>
        </authorList>
    </citation>
    <scope>NUCLEOTIDE SEQUENCE [LARGE SCALE GENOMIC DNA]</scope>
    <source>
        <strain evidence="9">Sdau11-99</strain>
    </source>
</reference>
<evidence type="ECO:0000256" key="5">
    <source>
        <dbReference type="RuleBase" id="RU364054"/>
    </source>
</evidence>
<feature type="domain" description="Heterokaryon incompatibility" evidence="8">
    <location>
        <begin position="467"/>
        <end position="627"/>
    </location>
</feature>
<evidence type="ECO:0000259" key="8">
    <source>
        <dbReference type="Pfam" id="PF06985"/>
    </source>
</evidence>
<dbReference type="EMBL" id="WWBZ02000002">
    <property type="protein sequence ID" value="KAF4312742.1"/>
    <property type="molecule type" value="Genomic_DNA"/>
</dbReference>
<keyword evidence="10" id="KW-1185">Reference proteome</keyword>
<dbReference type="InterPro" id="IPR010730">
    <property type="entry name" value="HET"/>
</dbReference>
<name>A0A8H4J6N5_9PEZI</name>
<comment type="similarity">
    <text evidence="1 5">Belongs to the proline oxidase family.</text>
</comment>
<dbReference type="OrthoDB" id="5464at2759"/>
<dbReference type="SUPFAM" id="SSF51730">
    <property type="entry name" value="FAD-linked oxidoreductase"/>
    <property type="match status" value="1"/>
</dbReference>
<feature type="region of interest" description="Disordered" evidence="6">
    <location>
        <begin position="1"/>
        <end position="29"/>
    </location>
</feature>
<dbReference type="Pfam" id="PF06985">
    <property type="entry name" value="HET"/>
    <property type="match status" value="1"/>
</dbReference>
<dbReference type="InterPro" id="IPR029041">
    <property type="entry name" value="FAD-linked_oxidoreductase-like"/>
</dbReference>
<evidence type="ECO:0000256" key="3">
    <source>
        <dbReference type="ARBA" id="ARBA00023002"/>
    </source>
</evidence>
<dbReference type="AlphaFoldDB" id="A0A8H4J6N5"/>
<dbReference type="Gene3D" id="3.20.20.220">
    <property type="match status" value="1"/>
</dbReference>